<evidence type="ECO:0000259" key="8">
    <source>
        <dbReference type="Pfam" id="PF02308"/>
    </source>
</evidence>
<evidence type="ECO:0000256" key="3">
    <source>
        <dbReference type="ARBA" id="ARBA00022475"/>
    </source>
</evidence>
<dbReference type="RefSeq" id="WP_021929935.1">
    <property type="nucleotide sequence ID" value="NZ_AP023322.1"/>
</dbReference>
<dbReference type="GO" id="GO:0005886">
    <property type="term" value="C:plasma membrane"/>
    <property type="evidence" value="ECO:0007669"/>
    <property type="project" value="UniProtKB-SubCell"/>
</dbReference>
<reference evidence="10" key="1">
    <citation type="submission" date="2020-07" db="EMBL/GenBank/DDBJ databases">
        <title>Complete genome sequencing of Coprobacter sp. strain 2CBH44.</title>
        <authorList>
            <person name="Sakamoto M."/>
            <person name="Murakami T."/>
            <person name="Mori H."/>
        </authorList>
    </citation>
    <scope>NUCLEOTIDE SEQUENCE [LARGE SCALE GENOMIC DNA]</scope>
    <source>
        <strain evidence="10">2CBH44</strain>
    </source>
</reference>
<dbReference type="AlphaFoldDB" id="A0A7G1HR15"/>
<dbReference type="PRINTS" id="PR01837">
    <property type="entry name" value="MGTCSAPBPROT"/>
</dbReference>
<dbReference type="Pfam" id="PF02308">
    <property type="entry name" value="MgtC"/>
    <property type="match status" value="1"/>
</dbReference>
<sequence>MTGEFILRLFTAGILGAIIGLDREYRAKEAGFRTHFLVSLGSALIMIVSQYGFMQIAKEHHIDFDPSRVAAQVVSGIGFIGAGTIIIQKQFVRGLTTAAGLWATSGIGLAIGSGMYWLGISATIFTLLGLELLTIIFKKVGFHSAMIQFSTGNPDNLSKITDMVLQKNYRIISYEAKQEWRENHVVYHVTIVIKNRNHSEEGNVFKYIQQLPDLMIEKIE</sequence>
<evidence type="ECO:0000256" key="2">
    <source>
        <dbReference type="ARBA" id="ARBA00009298"/>
    </source>
</evidence>
<keyword evidence="10" id="KW-1185">Reference proteome</keyword>
<dbReference type="GO" id="GO:0008168">
    <property type="term" value="F:methyltransferase activity"/>
    <property type="evidence" value="ECO:0007669"/>
    <property type="project" value="UniProtKB-KW"/>
</dbReference>
<keyword evidence="9" id="KW-0808">Transferase</keyword>
<organism evidence="9 10">
    <name type="scientific">Coprobacter secundus subsp. similis</name>
    <dbReference type="NCBI Taxonomy" id="2751153"/>
    <lineage>
        <taxon>Bacteria</taxon>
        <taxon>Pseudomonadati</taxon>
        <taxon>Bacteroidota</taxon>
        <taxon>Bacteroidia</taxon>
        <taxon>Bacteroidales</taxon>
        <taxon>Barnesiellaceae</taxon>
        <taxon>Coprobacter</taxon>
    </lineage>
</organism>
<accession>A0A7G1HR15</accession>
<evidence type="ECO:0000256" key="4">
    <source>
        <dbReference type="ARBA" id="ARBA00022692"/>
    </source>
</evidence>
<dbReference type="PANTHER" id="PTHR33778">
    <property type="entry name" value="PROTEIN MGTC"/>
    <property type="match status" value="1"/>
</dbReference>
<dbReference type="GO" id="GO:0032259">
    <property type="term" value="P:methylation"/>
    <property type="evidence" value="ECO:0007669"/>
    <property type="project" value="UniProtKB-KW"/>
</dbReference>
<evidence type="ECO:0000256" key="5">
    <source>
        <dbReference type="ARBA" id="ARBA00022989"/>
    </source>
</evidence>
<keyword evidence="5 7" id="KW-1133">Transmembrane helix</keyword>
<evidence type="ECO:0000256" key="1">
    <source>
        <dbReference type="ARBA" id="ARBA00004651"/>
    </source>
</evidence>
<dbReference type="EMBL" id="AP023322">
    <property type="protein sequence ID" value="BCI62129.1"/>
    <property type="molecule type" value="Genomic_DNA"/>
</dbReference>
<feature type="transmembrane region" description="Helical" evidence="7">
    <location>
        <begin position="69"/>
        <end position="87"/>
    </location>
</feature>
<keyword evidence="9" id="KW-0489">Methyltransferase</keyword>
<feature type="transmembrane region" description="Helical" evidence="7">
    <location>
        <begin position="94"/>
        <end position="111"/>
    </location>
</feature>
<feature type="transmembrane region" description="Helical" evidence="7">
    <location>
        <begin position="6"/>
        <end position="22"/>
    </location>
</feature>
<dbReference type="InterPro" id="IPR049177">
    <property type="entry name" value="MgtC_SapB_SrpB_YhiD_N"/>
</dbReference>
<protein>
    <submittedName>
        <fullName evidence="9">Methyltransferase</fullName>
    </submittedName>
</protein>
<feature type="transmembrane region" description="Helical" evidence="7">
    <location>
        <begin position="117"/>
        <end position="137"/>
    </location>
</feature>
<feature type="transmembrane region" description="Helical" evidence="7">
    <location>
        <begin position="34"/>
        <end position="57"/>
    </location>
</feature>
<name>A0A7G1HR15_9BACT</name>
<feature type="domain" description="MgtC/SapB/SrpB/YhiD N-terminal" evidence="8">
    <location>
        <begin position="9"/>
        <end position="135"/>
    </location>
</feature>
<comment type="subcellular location">
    <subcellularLocation>
        <location evidence="1">Cell membrane</location>
        <topology evidence="1">Multi-pass membrane protein</topology>
    </subcellularLocation>
</comment>
<proteinExistence type="inferred from homology"/>
<evidence type="ECO:0000256" key="6">
    <source>
        <dbReference type="ARBA" id="ARBA00023136"/>
    </source>
</evidence>
<evidence type="ECO:0000313" key="9">
    <source>
        <dbReference type="EMBL" id="BCI62129.1"/>
    </source>
</evidence>
<evidence type="ECO:0000313" key="10">
    <source>
        <dbReference type="Proteomes" id="UP000594042"/>
    </source>
</evidence>
<dbReference type="InterPro" id="IPR003416">
    <property type="entry name" value="MgtC/SapB/SrpB/YhiD_fam"/>
</dbReference>
<dbReference type="Proteomes" id="UP000594042">
    <property type="component" value="Chromosome"/>
</dbReference>
<keyword evidence="3" id="KW-1003">Cell membrane</keyword>
<gene>
    <name evidence="9" type="ORF">Cop2CBH44_04820</name>
</gene>
<dbReference type="KEGG" id="copr:Cop2CBH44_04820"/>
<comment type="similarity">
    <text evidence="2">Belongs to the MgtC/SapB family.</text>
</comment>
<keyword evidence="6 7" id="KW-0472">Membrane</keyword>
<dbReference type="PANTHER" id="PTHR33778:SF1">
    <property type="entry name" value="MAGNESIUM TRANSPORTER YHID-RELATED"/>
    <property type="match status" value="1"/>
</dbReference>
<evidence type="ECO:0000256" key="7">
    <source>
        <dbReference type="SAM" id="Phobius"/>
    </source>
</evidence>
<keyword evidence="4 7" id="KW-0812">Transmembrane</keyword>